<dbReference type="AlphaFoldDB" id="A0A817Q358"/>
<keyword evidence="3" id="KW-0808">Transferase</keyword>
<accession>A0A817Q358</accession>
<dbReference type="Pfam" id="PF00069">
    <property type="entry name" value="Pkinase"/>
    <property type="match status" value="1"/>
</dbReference>
<keyword evidence="2" id="KW-0723">Serine/threonine-protein kinase</keyword>
<evidence type="ECO:0000256" key="8">
    <source>
        <dbReference type="ARBA" id="ARBA00048679"/>
    </source>
</evidence>
<feature type="region of interest" description="Disordered" evidence="9">
    <location>
        <begin position="394"/>
        <end position="461"/>
    </location>
</feature>
<protein>
    <recommendedName>
        <fullName evidence="1">non-specific serine/threonine protein kinase</fullName>
        <ecNumber evidence="1">2.7.11.1</ecNumber>
    </recommendedName>
</protein>
<evidence type="ECO:0000256" key="3">
    <source>
        <dbReference type="ARBA" id="ARBA00022679"/>
    </source>
</evidence>
<dbReference type="InterPro" id="IPR008271">
    <property type="entry name" value="Ser/Thr_kinase_AS"/>
</dbReference>
<dbReference type="OrthoDB" id="1738954at2759"/>
<evidence type="ECO:0000259" key="10">
    <source>
        <dbReference type="PROSITE" id="PS50011"/>
    </source>
</evidence>
<dbReference type="PANTHER" id="PTHR24347">
    <property type="entry name" value="SERINE/THREONINE-PROTEIN KINASE"/>
    <property type="match status" value="1"/>
</dbReference>
<keyword evidence="4" id="KW-0547">Nucleotide-binding</keyword>
<dbReference type="GO" id="GO:0004674">
    <property type="term" value="F:protein serine/threonine kinase activity"/>
    <property type="evidence" value="ECO:0007669"/>
    <property type="project" value="UniProtKB-KW"/>
</dbReference>
<feature type="compositionally biased region" description="Basic and acidic residues" evidence="9">
    <location>
        <begin position="439"/>
        <end position="461"/>
    </location>
</feature>
<dbReference type="SUPFAM" id="SSF56112">
    <property type="entry name" value="Protein kinase-like (PK-like)"/>
    <property type="match status" value="1"/>
</dbReference>
<dbReference type="Gene3D" id="3.10.20.230">
    <property type="entry name" value="Doublecortin domain"/>
    <property type="match status" value="2"/>
</dbReference>
<evidence type="ECO:0000313" key="13">
    <source>
        <dbReference type="Proteomes" id="UP000663825"/>
    </source>
</evidence>
<feature type="compositionally biased region" description="Basic and acidic residues" evidence="9">
    <location>
        <begin position="518"/>
        <end position="533"/>
    </location>
</feature>
<evidence type="ECO:0000259" key="11">
    <source>
        <dbReference type="PROSITE" id="PS50309"/>
    </source>
</evidence>
<reference evidence="12" key="1">
    <citation type="submission" date="2021-02" db="EMBL/GenBank/DDBJ databases">
        <authorList>
            <person name="Nowell W R."/>
        </authorList>
    </citation>
    <scope>NUCLEOTIDE SEQUENCE</scope>
</reference>
<dbReference type="InterPro" id="IPR003533">
    <property type="entry name" value="Doublecortin_dom"/>
</dbReference>
<evidence type="ECO:0000313" key="12">
    <source>
        <dbReference type="EMBL" id="CAF3190174.1"/>
    </source>
</evidence>
<feature type="domain" description="Doublecortin" evidence="11">
    <location>
        <begin position="232"/>
        <end position="308"/>
    </location>
</feature>
<comment type="caution">
    <text evidence="12">The sequence shown here is derived from an EMBL/GenBank/DDBJ whole genome shotgun (WGS) entry which is preliminary data.</text>
</comment>
<keyword evidence="5" id="KW-0418">Kinase</keyword>
<evidence type="ECO:0000256" key="1">
    <source>
        <dbReference type="ARBA" id="ARBA00012513"/>
    </source>
</evidence>
<feature type="region of interest" description="Disordered" evidence="9">
    <location>
        <begin position="488"/>
        <end position="540"/>
    </location>
</feature>
<name>A0A817Q358_9BILA</name>
<dbReference type="Gene3D" id="1.10.510.10">
    <property type="entry name" value="Transferase(Phosphotransferase) domain 1"/>
    <property type="match status" value="1"/>
</dbReference>
<dbReference type="Pfam" id="PF03607">
    <property type="entry name" value="DCX"/>
    <property type="match status" value="2"/>
</dbReference>
<feature type="domain" description="Protein kinase" evidence="10">
    <location>
        <begin position="553"/>
        <end position="810"/>
    </location>
</feature>
<dbReference type="EC" id="2.7.11.1" evidence="1"/>
<evidence type="ECO:0000256" key="5">
    <source>
        <dbReference type="ARBA" id="ARBA00022777"/>
    </source>
</evidence>
<dbReference type="GO" id="GO:0035556">
    <property type="term" value="P:intracellular signal transduction"/>
    <property type="evidence" value="ECO:0007669"/>
    <property type="project" value="InterPro"/>
</dbReference>
<dbReference type="GO" id="GO:0005524">
    <property type="term" value="F:ATP binding"/>
    <property type="evidence" value="ECO:0007669"/>
    <property type="project" value="UniProtKB-KW"/>
</dbReference>
<organism evidence="12 13">
    <name type="scientific">Rotaria socialis</name>
    <dbReference type="NCBI Taxonomy" id="392032"/>
    <lineage>
        <taxon>Eukaryota</taxon>
        <taxon>Metazoa</taxon>
        <taxon>Spiralia</taxon>
        <taxon>Gnathifera</taxon>
        <taxon>Rotifera</taxon>
        <taxon>Eurotatoria</taxon>
        <taxon>Bdelloidea</taxon>
        <taxon>Philodinida</taxon>
        <taxon>Philodinidae</taxon>
        <taxon>Rotaria</taxon>
    </lineage>
</organism>
<proteinExistence type="predicted"/>
<dbReference type="SMART" id="SM00537">
    <property type="entry name" value="DCX"/>
    <property type="match status" value="2"/>
</dbReference>
<dbReference type="PROSITE" id="PS50011">
    <property type="entry name" value="PROTEIN_KINASE_DOM"/>
    <property type="match status" value="1"/>
</dbReference>
<comment type="catalytic activity">
    <reaction evidence="7">
        <text>L-threonyl-[protein] + ATP = O-phospho-L-threonyl-[protein] + ADP + H(+)</text>
        <dbReference type="Rhea" id="RHEA:46608"/>
        <dbReference type="Rhea" id="RHEA-COMP:11060"/>
        <dbReference type="Rhea" id="RHEA-COMP:11605"/>
        <dbReference type="ChEBI" id="CHEBI:15378"/>
        <dbReference type="ChEBI" id="CHEBI:30013"/>
        <dbReference type="ChEBI" id="CHEBI:30616"/>
        <dbReference type="ChEBI" id="CHEBI:61977"/>
        <dbReference type="ChEBI" id="CHEBI:456216"/>
        <dbReference type="EC" id="2.7.11.1"/>
    </reaction>
</comment>
<sequence>MTDVVSSSNQWLPSPIQALSQPKHYTRKLIRPPLARLTNDRSARAPCRITLYRNGDRCFSGKQVTVTPHNYTKLRQLLQDLSVAIDLPYGARRLFTPQHGTEVTDIGSLKDGASYVCAAYEPFQKLKYIVNYVPHITFNIEQIRQPYHDYHSSNRVSVRHLPTLSLPKVAVINGATIPPNVTTTTTTTNRFHTNNFFLQSLTATATNSIQQQKKTNLKQNRYGLEQLNSKPRTITIVKQGHEKPHKIINILLNRRTGQTFDQLLSDISEAFGYQKSRSEKIKRLFTLKGRQISGIHEFFREDDIFVASTTNYDVPFEDLQEIGLEMGYDSQNTTARRHQSKKLAQSPADLDTPNTPLAIAGLVSIDIKKTVNVRDSGFVDDEDVQTSKDNELLSLRQTNNNNNNKQHETVSEETVPSNDLMSRKSKKSIKPTSVATVEQQRERERQRLREEEERRKRLSIRKDHQQPASIFFMPKFDQLVLDKYDDETSRSNKMKSPPEVNKPISIMPFPRPSVVNPHDSHEIKESTSTEKKNATKKRSSTIHLTPAVITDKYDLGKKMGDGNFAIVRRSKLRGTEKEFAVKIIDKSKMKGKEYMLDHEINIMYSCNHPNIIRLLEDFETSDEIYLVMELIKGGDLFDYITKHRRFDEPASALMIKDVSEALLYLHTKSIVHRDLKPENLLVMQKRDGRITIKLTDFGLAMHAKAPIKTVCGTPTYVAPEILAEAGYGMEVDCWAVGIILYILLCGYPPFKSPDRNQEVLFQMIQAGKFNYESEYWEPVSANAKNLIDHLLVVDPKKRMRADDILLHPWIMSCGQSKPTGNTEELKTILRLKYEAKVKEYAMENNGS</sequence>
<evidence type="ECO:0000256" key="6">
    <source>
        <dbReference type="ARBA" id="ARBA00022840"/>
    </source>
</evidence>
<dbReference type="SUPFAM" id="SSF89837">
    <property type="entry name" value="Doublecortin (DC)"/>
    <property type="match status" value="2"/>
</dbReference>
<evidence type="ECO:0000256" key="7">
    <source>
        <dbReference type="ARBA" id="ARBA00047899"/>
    </source>
</evidence>
<dbReference type="PROSITE" id="PS00108">
    <property type="entry name" value="PROTEIN_KINASE_ST"/>
    <property type="match status" value="1"/>
</dbReference>
<dbReference type="FunFam" id="1.10.510.10:FF:000571">
    <property type="entry name" value="Maternal embryonic leucine zipper kinase"/>
    <property type="match status" value="1"/>
</dbReference>
<comment type="catalytic activity">
    <reaction evidence="8">
        <text>L-seryl-[protein] + ATP = O-phospho-L-seryl-[protein] + ADP + H(+)</text>
        <dbReference type="Rhea" id="RHEA:17989"/>
        <dbReference type="Rhea" id="RHEA-COMP:9863"/>
        <dbReference type="Rhea" id="RHEA-COMP:11604"/>
        <dbReference type="ChEBI" id="CHEBI:15378"/>
        <dbReference type="ChEBI" id="CHEBI:29999"/>
        <dbReference type="ChEBI" id="CHEBI:30616"/>
        <dbReference type="ChEBI" id="CHEBI:83421"/>
        <dbReference type="ChEBI" id="CHEBI:456216"/>
        <dbReference type="EC" id="2.7.11.1"/>
    </reaction>
</comment>
<gene>
    <name evidence="12" type="ORF">TIS948_LOCUS11904</name>
</gene>
<dbReference type="InterPro" id="IPR000719">
    <property type="entry name" value="Prot_kinase_dom"/>
</dbReference>
<dbReference type="FunFam" id="3.30.200.20:FF:000003">
    <property type="entry name" value="Non-specific serine/threonine protein kinase"/>
    <property type="match status" value="1"/>
</dbReference>
<dbReference type="SMART" id="SM00220">
    <property type="entry name" value="S_TKc"/>
    <property type="match status" value="1"/>
</dbReference>
<dbReference type="InterPro" id="IPR011009">
    <property type="entry name" value="Kinase-like_dom_sf"/>
</dbReference>
<dbReference type="PROSITE" id="PS50309">
    <property type="entry name" value="DC"/>
    <property type="match status" value="2"/>
</dbReference>
<feature type="domain" description="Doublecortin" evidence="11">
    <location>
        <begin position="47"/>
        <end position="129"/>
    </location>
</feature>
<dbReference type="Proteomes" id="UP000663825">
    <property type="component" value="Unassembled WGS sequence"/>
</dbReference>
<evidence type="ECO:0000256" key="2">
    <source>
        <dbReference type="ARBA" id="ARBA00022527"/>
    </source>
</evidence>
<dbReference type="InterPro" id="IPR036572">
    <property type="entry name" value="Doublecortin_dom_sf"/>
</dbReference>
<keyword evidence="6" id="KW-0067">ATP-binding</keyword>
<evidence type="ECO:0000256" key="4">
    <source>
        <dbReference type="ARBA" id="ARBA00022741"/>
    </source>
</evidence>
<dbReference type="EMBL" id="CAJNXB010001720">
    <property type="protein sequence ID" value="CAF3190174.1"/>
    <property type="molecule type" value="Genomic_DNA"/>
</dbReference>
<evidence type="ECO:0000256" key="9">
    <source>
        <dbReference type="SAM" id="MobiDB-lite"/>
    </source>
</evidence>
<feature type="region of interest" description="Disordered" evidence="9">
    <location>
        <begin position="331"/>
        <end position="352"/>
    </location>
</feature>